<name>A0A8X6NYI7_NEPPI</name>
<proteinExistence type="predicted"/>
<accession>A0A8X6NYI7</accession>
<feature type="non-terminal residue" evidence="1">
    <location>
        <position position="1"/>
    </location>
</feature>
<dbReference type="EMBL" id="BMAW01063611">
    <property type="protein sequence ID" value="GFT41169.1"/>
    <property type="molecule type" value="Genomic_DNA"/>
</dbReference>
<dbReference type="OrthoDB" id="6436547at2759"/>
<comment type="caution">
    <text evidence="1">The sequence shown here is derived from an EMBL/GenBank/DDBJ whole genome shotgun (WGS) entry which is preliminary data.</text>
</comment>
<dbReference type="Proteomes" id="UP000887013">
    <property type="component" value="Unassembled WGS sequence"/>
</dbReference>
<evidence type="ECO:0000313" key="2">
    <source>
        <dbReference type="Proteomes" id="UP000887013"/>
    </source>
</evidence>
<dbReference type="AlphaFoldDB" id="A0A8X6NYI7"/>
<keyword evidence="2" id="KW-1185">Reference proteome</keyword>
<sequence>KTTFFYEDTKSTYVTCYSTNLHINSSEEVETVNSNPSGIAYVMLNGFFTFIREEETIYPWTAPRIFLNVHSPFVPSTSPVEGVFLEKNHLYILSIQMEEMHLLESPYKTNCTDYEDLWRKNNKTGPRSQEMCKEWCKWNIYKSCNDCERGLSMLQKPKKVCTSSRLFSVYALNIVVDDRSNF</sequence>
<gene>
    <name evidence="1" type="primary">AVEN_224133_1</name>
    <name evidence="1" type="ORF">NPIL_523851</name>
</gene>
<organism evidence="1 2">
    <name type="scientific">Nephila pilipes</name>
    <name type="common">Giant wood spider</name>
    <name type="synonym">Nephila maculata</name>
    <dbReference type="NCBI Taxonomy" id="299642"/>
    <lineage>
        <taxon>Eukaryota</taxon>
        <taxon>Metazoa</taxon>
        <taxon>Ecdysozoa</taxon>
        <taxon>Arthropoda</taxon>
        <taxon>Chelicerata</taxon>
        <taxon>Arachnida</taxon>
        <taxon>Araneae</taxon>
        <taxon>Araneomorphae</taxon>
        <taxon>Entelegynae</taxon>
        <taxon>Araneoidea</taxon>
        <taxon>Nephilidae</taxon>
        <taxon>Nephila</taxon>
    </lineage>
</organism>
<evidence type="ECO:0000313" key="1">
    <source>
        <dbReference type="EMBL" id="GFT41169.1"/>
    </source>
</evidence>
<protein>
    <submittedName>
        <fullName evidence="1">Uncharacterized protein</fullName>
    </submittedName>
</protein>
<reference evidence="1" key="1">
    <citation type="submission" date="2020-08" db="EMBL/GenBank/DDBJ databases">
        <title>Multicomponent nature underlies the extraordinary mechanical properties of spider dragline silk.</title>
        <authorList>
            <person name="Kono N."/>
            <person name="Nakamura H."/>
            <person name="Mori M."/>
            <person name="Yoshida Y."/>
            <person name="Ohtoshi R."/>
            <person name="Malay A.D."/>
            <person name="Moran D.A.P."/>
            <person name="Tomita M."/>
            <person name="Numata K."/>
            <person name="Arakawa K."/>
        </authorList>
    </citation>
    <scope>NUCLEOTIDE SEQUENCE</scope>
</reference>